<evidence type="ECO:0000313" key="8">
    <source>
        <dbReference type="Proteomes" id="UP000094271"/>
    </source>
</evidence>
<evidence type="ECO:0000256" key="3">
    <source>
        <dbReference type="ARBA" id="ARBA00023027"/>
    </source>
</evidence>
<accession>A0A1E3URR8</accession>
<dbReference type="PANTHER" id="PTHR43078">
    <property type="entry name" value="UDP-GLUCURONIC ACID DECARBOXYLASE-RELATED"/>
    <property type="match status" value="1"/>
</dbReference>
<sequence length="356" mass="39744">MIMKVYENEEYREDIKAVAGLQLPWEMFENSSILISGASGLVGSYLIDVIMRKNANNGMNCTIYALGRNKKNAKERFGYCWDDSHFRFISHDINTPLQIDGVIQIGYVLHLASNTHPVAYATDPIGTVTTNIIGTDNMLKFAEEHKASKFVFASSNEIYGENRGDVEFFNEQYCGYIDSNTMRAGYPESKRCGEALCQAYIKQTGLDVVIPRLTRSYGPTMLLSDTKAISQFIRRGVMGEDIVLKSTGTQYYSYTYVADAVAGLLTVLLCGEKGEAYNIADVPGDIMLKDLAAIIADYVGTEVVFELPDDVEKAGYSTASKARLNGSKLKKLGWKMRYSIEFGLQRTIDILREIQK</sequence>
<keyword evidence="9" id="KW-1185">Reference proteome</keyword>
<dbReference type="InterPro" id="IPR001509">
    <property type="entry name" value="Epimerase_deHydtase"/>
</dbReference>
<feature type="domain" description="NAD-dependent epimerase/dehydratase" evidence="5">
    <location>
        <begin position="33"/>
        <end position="280"/>
    </location>
</feature>
<dbReference type="SUPFAM" id="SSF51735">
    <property type="entry name" value="NAD(P)-binding Rossmann-fold domains"/>
    <property type="match status" value="1"/>
</dbReference>
<dbReference type="GO" id="GO:0005737">
    <property type="term" value="C:cytoplasm"/>
    <property type="evidence" value="ECO:0007669"/>
    <property type="project" value="TreeGrafter"/>
</dbReference>
<evidence type="ECO:0000256" key="4">
    <source>
        <dbReference type="ARBA" id="ARBA00023239"/>
    </source>
</evidence>
<evidence type="ECO:0000256" key="2">
    <source>
        <dbReference type="ARBA" id="ARBA00022793"/>
    </source>
</evidence>
<dbReference type="GO" id="GO:0070403">
    <property type="term" value="F:NAD+ binding"/>
    <property type="evidence" value="ECO:0007669"/>
    <property type="project" value="InterPro"/>
</dbReference>
<proteinExistence type="predicted"/>
<evidence type="ECO:0000313" key="9">
    <source>
        <dbReference type="Proteomes" id="UP000094869"/>
    </source>
</evidence>
<reference evidence="7 9" key="1">
    <citation type="submission" date="2016-08" db="EMBL/GenBank/DDBJ databases">
        <title>Characterization of Isolates of Eisenbergiella tayi Derived from Blood Cultures, Using Whole Genome Sequencing.</title>
        <authorList>
            <person name="Bernier A.-M."/>
            <person name="Burdz T."/>
            <person name="Wiebe D."/>
            <person name="Bernard K."/>
        </authorList>
    </citation>
    <scope>NUCLEOTIDE SEQUENCE [LARGE SCALE GENOMIC DNA]</scope>
    <source>
        <strain evidence="7 9">NML120146</strain>
    </source>
</reference>
<dbReference type="GO" id="GO:0048040">
    <property type="term" value="F:UDP-glucuronate decarboxylase activity"/>
    <property type="evidence" value="ECO:0007669"/>
    <property type="project" value="TreeGrafter"/>
</dbReference>
<dbReference type="PANTHER" id="PTHR43078:SF6">
    <property type="entry name" value="UDP-GLUCURONIC ACID DECARBOXYLASE 1"/>
    <property type="match status" value="1"/>
</dbReference>
<keyword evidence="4" id="KW-0456">Lyase</keyword>
<dbReference type="Pfam" id="PF01370">
    <property type="entry name" value="Epimerase"/>
    <property type="match status" value="1"/>
</dbReference>
<dbReference type="Gene3D" id="3.40.50.720">
    <property type="entry name" value="NAD(P)-binding Rossmann-like Domain"/>
    <property type="match status" value="1"/>
</dbReference>
<dbReference type="Proteomes" id="UP000094869">
    <property type="component" value="Unassembled WGS sequence"/>
</dbReference>
<evidence type="ECO:0000256" key="1">
    <source>
        <dbReference type="ARBA" id="ARBA00001911"/>
    </source>
</evidence>
<comment type="caution">
    <text evidence="6">The sequence shown here is derived from an EMBL/GenBank/DDBJ whole genome shotgun (WGS) entry which is preliminary data.</text>
</comment>
<dbReference type="Proteomes" id="UP000094271">
    <property type="component" value="Unassembled WGS sequence"/>
</dbReference>
<comment type="cofactor">
    <cofactor evidence="1">
        <name>NAD(+)</name>
        <dbReference type="ChEBI" id="CHEBI:57540"/>
    </cofactor>
</comment>
<dbReference type="InterPro" id="IPR044516">
    <property type="entry name" value="UXS-like"/>
</dbReference>
<evidence type="ECO:0000313" key="7">
    <source>
        <dbReference type="EMBL" id="ODR60000.1"/>
    </source>
</evidence>
<keyword evidence="3" id="KW-0520">NAD</keyword>
<organism evidence="6 8">
    <name type="scientific">Eisenbergiella tayi</name>
    <dbReference type="NCBI Taxonomy" id="1432052"/>
    <lineage>
        <taxon>Bacteria</taxon>
        <taxon>Bacillati</taxon>
        <taxon>Bacillota</taxon>
        <taxon>Clostridia</taxon>
        <taxon>Lachnospirales</taxon>
        <taxon>Lachnospiraceae</taxon>
        <taxon>Eisenbergiella</taxon>
    </lineage>
</organism>
<keyword evidence="2" id="KW-0210">Decarboxylase</keyword>
<dbReference type="EMBL" id="MEHD01000013">
    <property type="protein sequence ID" value="ODR60000.1"/>
    <property type="molecule type" value="Genomic_DNA"/>
</dbReference>
<dbReference type="EMBL" id="MEHA01000001">
    <property type="protein sequence ID" value="ODR55784.1"/>
    <property type="molecule type" value="Genomic_DNA"/>
</dbReference>
<evidence type="ECO:0000313" key="6">
    <source>
        <dbReference type="EMBL" id="ODR55784.1"/>
    </source>
</evidence>
<protein>
    <submittedName>
        <fullName evidence="6">dTDP-glucose 4,6-dehydratase</fullName>
    </submittedName>
</protein>
<dbReference type="InterPro" id="IPR036291">
    <property type="entry name" value="NAD(P)-bd_dom_sf"/>
</dbReference>
<name>A0A1E3URR8_9FIRM</name>
<gene>
    <name evidence="6" type="ORF">BEI59_01070</name>
    <name evidence="7" type="ORF">BEI63_05625</name>
</gene>
<reference evidence="6 8" key="2">
    <citation type="submission" date="2016-08" db="EMBL/GenBank/DDBJ databases">
        <authorList>
            <person name="Seilhamer J.J."/>
        </authorList>
    </citation>
    <scope>NUCLEOTIDE SEQUENCE [LARGE SCALE GENOMIC DNA]</scope>
    <source>
        <strain evidence="6 8">NML150140-1</strain>
    </source>
</reference>
<dbReference type="AlphaFoldDB" id="A0A1E3URR8"/>
<dbReference type="GO" id="GO:0042732">
    <property type="term" value="P:D-xylose metabolic process"/>
    <property type="evidence" value="ECO:0007669"/>
    <property type="project" value="InterPro"/>
</dbReference>
<evidence type="ECO:0000259" key="5">
    <source>
        <dbReference type="Pfam" id="PF01370"/>
    </source>
</evidence>